<evidence type="ECO:0000313" key="2">
    <source>
        <dbReference type="Proteomes" id="UP000029867"/>
    </source>
</evidence>
<dbReference type="EMBL" id="JQFK01001975">
    <property type="protein sequence ID" value="KGK32681.1"/>
    <property type="molecule type" value="Genomic_DNA"/>
</dbReference>
<dbReference type="AlphaFoldDB" id="A0A099NL49"/>
<reference evidence="2" key="1">
    <citation type="journal article" date="2014" name="Microb. Cell Fact.">
        <title>Exploiting Issatchenkia orientalis SD108 for succinic acid production.</title>
        <authorList>
            <person name="Xiao H."/>
            <person name="Shao Z."/>
            <person name="Jiang Y."/>
            <person name="Dole S."/>
            <person name="Zhao H."/>
        </authorList>
    </citation>
    <scope>NUCLEOTIDE SEQUENCE [LARGE SCALE GENOMIC DNA]</scope>
    <source>
        <strain evidence="2">SD108</strain>
    </source>
</reference>
<name>A0A099NL49_PICKU</name>
<dbReference type="Proteomes" id="UP000029867">
    <property type="component" value="Unassembled WGS sequence"/>
</dbReference>
<accession>A0A099NL49</accession>
<evidence type="ECO:0000313" key="1">
    <source>
        <dbReference type="EMBL" id="KGK32681.1"/>
    </source>
</evidence>
<dbReference type="HOGENOM" id="CLU_3432027_0_0_1"/>
<comment type="caution">
    <text evidence="1">The sequence shown here is derived from an EMBL/GenBank/DDBJ whole genome shotgun (WGS) entry which is preliminary data.</text>
</comment>
<organism evidence="1 2">
    <name type="scientific">Pichia kudriavzevii</name>
    <name type="common">Yeast</name>
    <name type="synonym">Issatchenkia orientalis</name>
    <dbReference type="NCBI Taxonomy" id="4909"/>
    <lineage>
        <taxon>Eukaryota</taxon>
        <taxon>Fungi</taxon>
        <taxon>Dikarya</taxon>
        <taxon>Ascomycota</taxon>
        <taxon>Saccharomycotina</taxon>
        <taxon>Pichiomycetes</taxon>
        <taxon>Pichiales</taxon>
        <taxon>Pichiaceae</taxon>
        <taxon>Pichia</taxon>
    </lineage>
</organism>
<proteinExistence type="predicted"/>
<gene>
    <name evidence="1" type="ORF">JL09_g6712</name>
</gene>
<protein>
    <submittedName>
        <fullName evidence="1">Uncharacterized protein</fullName>
    </submittedName>
</protein>
<sequence>MDILKAGEKLYLCNSVH</sequence>